<dbReference type="PIRSF" id="PIRSF011491">
    <property type="entry name" value="Mtase_YbcY_prd"/>
    <property type="match status" value="1"/>
</dbReference>
<dbReference type="InterPro" id="IPR029063">
    <property type="entry name" value="SAM-dependent_MTases_sf"/>
</dbReference>
<dbReference type="GO" id="GO:0032259">
    <property type="term" value="P:methylation"/>
    <property type="evidence" value="ECO:0007669"/>
    <property type="project" value="UniProtKB-KW"/>
</dbReference>
<keyword evidence="2" id="KW-0808">Transferase</keyword>
<evidence type="ECO:0000259" key="1">
    <source>
        <dbReference type="Pfam" id="PF08242"/>
    </source>
</evidence>
<dbReference type="InterPro" id="IPR013217">
    <property type="entry name" value="Methyltransf_12"/>
</dbReference>
<dbReference type="RefSeq" id="WP_194042546.1">
    <property type="nucleotide sequence ID" value="NZ_JADEXF010000176.1"/>
</dbReference>
<dbReference type="GO" id="GO:0008168">
    <property type="term" value="F:methyltransferase activity"/>
    <property type="evidence" value="ECO:0007669"/>
    <property type="project" value="UniProtKB-KW"/>
</dbReference>
<gene>
    <name evidence="2" type="ORF">IQ229_07350</name>
</gene>
<evidence type="ECO:0000313" key="2">
    <source>
        <dbReference type="EMBL" id="MBE9104763.1"/>
    </source>
</evidence>
<dbReference type="Gene3D" id="3.40.50.150">
    <property type="entry name" value="Vaccinia Virus protein VP39"/>
    <property type="match status" value="1"/>
</dbReference>
<organism evidence="2 3">
    <name type="scientific">Nostoc cf. edaphicum LEGE 07299</name>
    <dbReference type="NCBI Taxonomy" id="2777974"/>
    <lineage>
        <taxon>Bacteria</taxon>
        <taxon>Bacillati</taxon>
        <taxon>Cyanobacteriota</taxon>
        <taxon>Cyanophyceae</taxon>
        <taxon>Nostocales</taxon>
        <taxon>Nostocaceae</taxon>
        <taxon>Nostoc</taxon>
    </lineage>
</organism>
<dbReference type="SUPFAM" id="SSF53335">
    <property type="entry name" value="S-adenosyl-L-methionine-dependent methyltransferases"/>
    <property type="match status" value="1"/>
</dbReference>
<accession>A0ABR9TWN6</accession>
<protein>
    <submittedName>
        <fullName evidence="2">Class I SAM-dependent methyltransferase</fullName>
    </submittedName>
</protein>
<feature type="domain" description="Methyltransferase type 12" evidence="1">
    <location>
        <begin position="57"/>
        <end position="154"/>
    </location>
</feature>
<evidence type="ECO:0000313" key="3">
    <source>
        <dbReference type="Proteomes" id="UP000647836"/>
    </source>
</evidence>
<dbReference type="Pfam" id="PF08242">
    <property type="entry name" value="Methyltransf_12"/>
    <property type="match status" value="1"/>
</dbReference>
<dbReference type="InterPro" id="IPR016584">
    <property type="entry name" value="MeTrfase_VrtF"/>
</dbReference>
<name>A0ABR9TWN6_9NOSO</name>
<proteinExistence type="predicted"/>
<reference evidence="2 3" key="1">
    <citation type="submission" date="2020-10" db="EMBL/GenBank/DDBJ databases">
        <authorList>
            <person name="Castelo-Branco R."/>
            <person name="Eusebio N."/>
            <person name="Adriana R."/>
            <person name="Vieira A."/>
            <person name="Brugerolle De Fraissinette N."/>
            <person name="Rezende De Castro R."/>
            <person name="Schneider M.P."/>
            <person name="Vasconcelos V."/>
            <person name="Leao P.N."/>
        </authorList>
    </citation>
    <scope>NUCLEOTIDE SEQUENCE [LARGE SCALE GENOMIC DNA]</scope>
    <source>
        <strain evidence="2 3">LEGE 07299</strain>
    </source>
</reference>
<dbReference type="Proteomes" id="UP000647836">
    <property type="component" value="Unassembled WGS sequence"/>
</dbReference>
<keyword evidence="3" id="KW-1185">Reference proteome</keyword>
<sequence>MTANIAEIVNAGQAIYTKSVLAIYDILVLGISHHFLWECPTSKHLDLYNRHISDNHLDIGIGTGFYLDNCKFSSSKPKVALMDLNPNCLEATSRRIARYQPETYIRNILKPISLEGQKFNSIGLNCVLHCLPGTIQTKAVVFKNIKHLLNPGAIVFGSTVLNKGVKRNIFAQWVIDLYVKKGIFSNQDDSLEDLKQVMESNFSESSIETIGCTALFWGRV</sequence>
<comment type="caution">
    <text evidence="2">The sequence shown here is derived from an EMBL/GenBank/DDBJ whole genome shotgun (WGS) entry which is preliminary data.</text>
</comment>
<dbReference type="EMBL" id="JADEXF010000176">
    <property type="protein sequence ID" value="MBE9104763.1"/>
    <property type="molecule type" value="Genomic_DNA"/>
</dbReference>
<keyword evidence="2" id="KW-0489">Methyltransferase</keyword>